<dbReference type="EMBL" id="KN847045">
    <property type="protein sequence ID" value="KIW24728.1"/>
    <property type="molecule type" value="Genomic_DNA"/>
</dbReference>
<keyword evidence="2" id="KW-1185">Reference proteome</keyword>
<sequence length="170" mass="19347">MAQTSIGPSLLSPGPSFINHGPSSYKYGQFFRDWFRNLQELHLWTLVESQDMDEAIHGHLTARPMFLAMVADITQYHPWLKKAVRKADSGGRSVTTREAVIPGSVPNIIVSGKWEFRSHVDLMRRAETDEEDIGVEWVYDDHGRYVRSKVSGTVLANAQGQRDFFFALHQ</sequence>
<dbReference type="GeneID" id="27349617"/>
<dbReference type="RefSeq" id="XP_016244944.1">
    <property type="nucleotide sequence ID" value="XM_016397753.1"/>
</dbReference>
<organism evidence="1 2">
    <name type="scientific">Cladophialophora immunda</name>
    <dbReference type="NCBI Taxonomy" id="569365"/>
    <lineage>
        <taxon>Eukaryota</taxon>
        <taxon>Fungi</taxon>
        <taxon>Dikarya</taxon>
        <taxon>Ascomycota</taxon>
        <taxon>Pezizomycotina</taxon>
        <taxon>Eurotiomycetes</taxon>
        <taxon>Chaetothyriomycetidae</taxon>
        <taxon>Chaetothyriales</taxon>
        <taxon>Herpotrichiellaceae</taxon>
        <taxon>Cladophialophora</taxon>
    </lineage>
</organism>
<gene>
    <name evidence="1" type="ORF">PV07_10423</name>
</gene>
<name>A0A0D2C054_9EURO</name>
<accession>A0A0D2C054</accession>
<evidence type="ECO:0000313" key="2">
    <source>
        <dbReference type="Proteomes" id="UP000054466"/>
    </source>
</evidence>
<dbReference type="HOGENOM" id="CLU_1570456_0_0_1"/>
<evidence type="ECO:0000313" key="1">
    <source>
        <dbReference type="EMBL" id="KIW24728.1"/>
    </source>
</evidence>
<dbReference type="Proteomes" id="UP000054466">
    <property type="component" value="Unassembled WGS sequence"/>
</dbReference>
<proteinExistence type="predicted"/>
<protein>
    <submittedName>
        <fullName evidence="1">Uncharacterized protein</fullName>
    </submittedName>
</protein>
<reference evidence="1 2" key="1">
    <citation type="submission" date="2015-01" db="EMBL/GenBank/DDBJ databases">
        <title>The Genome Sequence of Cladophialophora immunda CBS83496.</title>
        <authorList>
            <consortium name="The Broad Institute Genomics Platform"/>
            <person name="Cuomo C."/>
            <person name="de Hoog S."/>
            <person name="Gorbushina A."/>
            <person name="Stielow B."/>
            <person name="Teixiera M."/>
            <person name="Abouelleil A."/>
            <person name="Chapman S.B."/>
            <person name="Priest M."/>
            <person name="Young S.K."/>
            <person name="Wortman J."/>
            <person name="Nusbaum C."/>
            <person name="Birren B."/>
        </authorList>
    </citation>
    <scope>NUCLEOTIDE SEQUENCE [LARGE SCALE GENOMIC DNA]</scope>
    <source>
        <strain evidence="1 2">CBS 83496</strain>
    </source>
</reference>
<dbReference type="AlphaFoldDB" id="A0A0D2C054"/>
<dbReference type="VEuPathDB" id="FungiDB:PV07_10423"/>